<dbReference type="Pfam" id="PF07534">
    <property type="entry name" value="TLD"/>
    <property type="match status" value="1"/>
</dbReference>
<dbReference type="PANTHER" id="PTHR23354">
    <property type="entry name" value="NUCLEOLAR PROTEIN 7/ESTROGEN RECEPTOR COACTIVATOR-RELATED"/>
    <property type="match status" value="1"/>
</dbReference>
<proteinExistence type="predicted"/>
<evidence type="ECO:0000313" key="3">
    <source>
        <dbReference type="Proteomes" id="UP001174677"/>
    </source>
</evidence>
<dbReference type="Proteomes" id="UP001174677">
    <property type="component" value="Chromosome 12"/>
</dbReference>
<feature type="domain" description="TLDc" evidence="1">
    <location>
        <begin position="293"/>
        <end position="488"/>
    </location>
</feature>
<sequence length="544" mass="60671">MGASSSIVQKGTSEQREVESLAASTGAMPMLQNSFSKLVNPQTNAIPLQSLQQVFCLNYKNPDCEASNIPDCFPGLLDHLGASIVDLFFITGREGVSWIEFLRGYLKCCGRMPASMALNALLRVFATTFTKAGLPLKLEFESSDDDCKISGSFLATDVLMLLWMCWTMLWDSSTSRCTKGKENLRLPDVNHLILSAVVSCTEVDSGFNLWDCGISALEVELPVGKFLTWDLTTVPSLTDCFTHFVNVRLQNSVSSEVKSELSSSSLGKIPPREVCNIHLLTHGRAWAISLSLKGTISAEILKPHLPSDSDETLENLLYRSSFHGRGLNRFWSNIEGYHGPLLFLVSAAAGDVHEDSALTQQGFENRDVFCGSSGSLYAIGPIFHVFPPSDMCLRERERERDMVWKDKNFVYSHLHPTGRAYEPYPKPVGIAFGGTIGNERIYIHEDFARVTIRHHAVDKTYQPGSLFPSQGFLAVEALISEVEVWGLGGRTAKEVQASFKKREELFIEHRRKANLKTFASWEDSPEKMMMDMMSDPNAVRREDR</sequence>
<comment type="caution">
    <text evidence="2">The sequence shown here is derived from an EMBL/GenBank/DDBJ whole genome shotgun (WGS) entry which is preliminary data.</text>
</comment>
<dbReference type="InterPro" id="IPR006571">
    <property type="entry name" value="TLDc_dom"/>
</dbReference>
<evidence type="ECO:0000259" key="1">
    <source>
        <dbReference type="SMART" id="SM00584"/>
    </source>
</evidence>
<gene>
    <name evidence="2" type="ORF">P3X46_020803</name>
</gene>
<reference evidence="2 3" key="1">
    <citation type="journal article" date="2023" name="Plant Biotechnol. J.">
        <title>Chromosome-level wild Hevea brasiliensis genome provides new tools for genomic-assisted breeding and valuable loci to elevate rubber yield.</title>
        <authorList>
            <person name="Cheng H."/>
            <person name="Song X."/>
            <person name="Hu Y."/>
            <person name="Wu T."/>
            <person name="Yang Q."/>
            <person name="An Z."/>
            <person name="Feng S."/>
            <person name="Deng Z."/>
            <person name="Wu W."/>
            <person name="Zeng X."/>
            <person name="Tu M."/>
            <person name="Wang X."/>
            <person name="Huang H."/>
        </authorList>
    </citation>
    <scope>NUCLEOTIDE SEQUENCE [LARGE SCALE GENOMIC DNA]</scope>
    <source>
        <strain evidence="2">MT/VB/25A 57/8</strain>
    </source>
</reference>
<keyword evidence="3" id="KW-1185">Reference proteome</keyword>
<name>A0ABQ9LDL8_HEVBR</name>
<evidence type="ECO:0000313" key="2">
    <source>
        <dbReference type="EMBL" id="KAJ9165997.1"/>
    </source>
</evidence>
<dbReference type="PANTHER" id="PTHR23354:SF104">
    <property type="entry name" value="TLD-DOMAIN CONTAINING NUCLEOLAR PROTEIN"/>
    <property type="match status" value="1"/>
</dbReference>
<protein>
    <recommendedName>
        <fullName evidence="1">TLDc domain-containing protein</fullName>
    </recommendedName>
</protein>
<organism evidence="2 3">
    <name type="scientific">Hevea brasiliensis</name>
    <name type="common">Para rubber tree</name>
    <name type="synonym">Siphonia brasiliensis</name>
    <dbReference type="NCBI Taxonomy" id="3981"/>
    <lineage>
        <taxon>Eukaryota</taxon>
        <taxon>Viridiplantae</taxon>
        <taxon>Streptophyta</taxon>
        <taxon>Embryophyta</taxon>
        <taxon>Tracheophyta</taxon>
        <taxon>Spermatophyta</taxon>
        <taxon>Magnoliopsida</taxon>
        <taxon>eudicotyledons</taxon>
        <taxon>Gunneridae</taxon>
        <taxon>Pentapetalae</taxon>
        <taxon>rosids</taxon>
        <taxon>fabids</taxon>
        <taxon>Malpighiales</taxon>
        <taxon>Euphorbiaceae</taxon>
        <taxon>Crotonoideae</taxon>
        <taxon>Micrandreae</taxon>
        <taxon>Hevea</taxon>
    </lineage>
</organism>
<dbReference type="EMBL" id="JARPOI010000012">
    <property type="protein sequence ID" value="KAJ9165997.1"/>
    <property type="molecule type" value="Genomic_DNA"/>
</dbReference>
<dbReference type="SMART" id="SM00584">
    <property type="entry name" value="TLDc"/>
    <property type="match status" value="1"/>
</dbReference>
<accession>A0ABQ9LDL8</accession>